<keyword evidence="7" id="KW-1185">Reference proteome</keyword>
<dbReference type="SMART" id="SM00344">
    <property type="entry name" value="HTH_ASNC"/>
    <property type="match status" value="1"/>
</dbReference>
<dbReference type="InterPro" id="IPR019887">
    <property type="entry name" value="Tscrpt_reg_AsnC/Lrp_C"/>
</dbReference>
<dbReference type="InterPro" id="IPR036390">
    <property type="entry name" value="WH_DNA-bd_sf"/>
</dbReference>
<dbReference type="GO" id="GO:0043200">
    <property type="term" value="P:response to amino acid"/>
    <property type="evidence" value="ECO:0007669"/>
    <property type="project" value="TreeGrafter"/>
</dbReference>
<keyword evidence="2" id="KW-0238">DNA-binding</keyword>
<dbReference type="Gene3D" id="1.10.10.10">
    <property type="entry name" value="Winged helix-like DNA-binding domain superfamily/Winged helix DNA-binding domain"/>
    <property type="match status" value="1"/>
</dbReference>
<dbReference type="STRING" id="1844.UG56_016485"/>
<keyword evidence="1" id="KW-0805">Transcription regulation</keyword>
<evidence type="ECO:0000313" key="6">
    <source>
        <dbReference type="EMBL" id="OIJ25666.1"/>
    </source>
</evidence>
<dbReference type="InterPro" id="IPR011008">
    <property type="entry name" value="Dimeric_a/b-barrel"/>
</dbReference>
<dbReference type="PANTHER" id="PTHR30154:SF34">
    <property type="entry name" value="TRANSCRIPTIONAL REGULATOR AZLB"/>
    <property type="match status" value="1"/>
</dbReference>
<dbReference type="InterPro" id="IPR036388">
    <property type="entry name" value="WH-like_DNA-bd_sf"/>
</dbReference>
<keyword evidence="3" id="KW-0804">Transcription</keyword>
<dbReference type="PANTHER" id="PTHR30154">
    <property type="entry name" value="LEUCINE-RESPONSIVE REGULATORY PROTEIN"/>
    <property type="match status" value="1"/>
</dbReference>
<dbReference type="SUPFAM" id="SSF46785">
    <property type="entry name" value="Winged helix' DNA-binding domain"/>
    <property type="match status" value="1"/>
</dbReference>
<dbReference type="Proteomes" id="UP000033772">
    <property type="component" value="Unassembled WGS sequence"/>
</dbReference>
<dbReference type="GO" id="GO:0043565">
    <property type="term" value="F:sequence-specific DNA binding"/>
    <property type="evidence" value="ECO:0007669"/>
    <property type="project" value="InterPro"/>
</dbReference>
<evidence type="ECO:0000256" key="1">
    <source>
        <dbReference type="ARBA" id="ARBA00023015"/>
    </source>
</evidence>
<proteinExistence type="predicted"/>
<dbReference type="EMBL" id="JZDQ02000023">
    <property type="protein sequence ID" value="OIJ25666.1"/>
    <property type="molecule type" value="Genomic_DNA"/>
</dbReference>
<gene>
    <name evidence="6" type="ORF">UG56_016485</name>
</gene>
<evidence type="ECO:0000256" key="2">
    <source>
        <dbReference type="ARBA" id="ARBA00023125"/>
    </source>
</evidence>
<accession>A0A1J4N2A7</accession>
<evidence type="ECO:0000256" key="3">
    <source>
        <dbReference type="ARBA" id="ARBA00023163"/>
    </source>
</evidence>
<evidence type="ECO:0008006" key="8">
    <source>
        <dbReference type="Google" id="ProtNLM"/>
    </source>
</evidence>
<evidence type="ECO:0000313" key="7">
    <source>
        <dbReference type="Proteomes" id="UP000033772"/>
    </source>
</evidence>
<evidence type="ECO:0000259" key="4">
    <source>
        <dbReference type="Pfam" id="PF01037"/>
    </source>
</evidence>
<organism evidence="6 7">
    <name type="scientific">Nocardioides luteus</name>
    <dbReference type="NCBI Taxonomy" id="1844"/>
    <lineage>
        <taxon>Bacteria</taxon>
        <taxon>Bacillati</taxon>
        <taxon>Actinomycetota</taxon>
        <taxon>Actinomycetes</taxon>
        <taxon>Propionibacteriales</taxon>
        <taxon>Nocardioidaceae</taxon>
        <taxon>Nocardioides</taxon>
    </lineage>
</organism>
<dbReference type="InterPro" id="IPR019888">
    <property type="entry name" value="Tscrpt_reg_AsnC-like"/>
</dbReference>
<dbReference type="InterPro" id="IPR000485">
    <property type="entry name" value="AsnC-type_HTH_dom"/>
</dbReference>
<feature type="domain" description="HTH asnC-type" evidence="5">
    <location>
        <begin position="159"/>
        <end position="196"/>
    </location>
</feature>
<comment type="caution">
    <text evidence="6">The sequence shown here is derived from an EMBL/GenBank/DDBJ whole genome shotgun (WGS) entry which is preliminary data.</text>
</comment>
<dbReference type="Gene3D" id="3.30.70.920">
    <property type="match status" value="1"/>
</dbReference>
<name>A0A1J4N2A7_9ACTN</name>
<dbReference type="AlphaFoldDB" id="A0A1J4N2A7"/>
<protein>
    <recommendedName>
        <fullName evidence="8">AsnC family transcriptional regulator</fullName>
    </recommendedName>
</protein>
<dbReference type="Pfam" id="PF01037">
    <property type="entry name" value="AsnC_trans_reg"/>
    <property type="match status" value="1"/>
</dbReference>
<reference evidence="6" key="1">
    <citation type="submission" date="2016-10" db="EMBL/GenBank/DDBJ databases">
        <title>Draft Genome Sequence of Nocardioides luteus Strain BAFB, an Alkane-Degrading Bacterium Isolated from JP-7 Polluted Soil.</title>
        <authorList>
            <person name="Brown L."/>
            <person name="Ruiz O.N."/>
            <person name="Gunasekera T."/>
        </authorList>
    </citation>
    <scope>NUCLEOTIDE SEQUENCE [LARGE SCALE GENOMIC DNA]</scope>
    <source>
        <strain evidence="6">BAFB</strain>
    </source>
</reference>
<dbReference type="SUPFAM" id="SSF54909">
    <property type="entry name" value="Dimeric alpha+beta barrel"/>
    <property type="match status" value="1"/>
</dbReference>
<dbReference type="GO" id="GO:0005829">
    <property type="term" value="C:cytosol"/>
    <property type="evidence" value="ECO:0007669"/>
    <property type="project" value="TreeGrafter"/>
</dbReference>
<feature type="domain" description="Transcription regulator AsnC/Lrp ligand binding" evidence="4">
    <location>
        <begin position="223"/>
        <end position="290"/>
    </location>
</feature>
<dbReference type="Pfam" id="PF13404">
    <property type="entry name" value="HTH_AsnC-type"/>
    <property type="match status" value="1"/>
</dbReference>
<sequence>MQVDGRVSWRRIAEVLDEPERTITRRGTDLLAKRVIQISSLDGHNAAVMVRAECAVGAVRSTATALAQRPDCVFAYALTGRVDCVAEIRVSTANLPRLVLDELPATVGLARAHADPVLRILRSVRQWRPPILTPAQIAALEAPPFGLQQPDGSEPEPLTPTDRAITQVLRRDGRASTTEIARGAGISESTARRRLEWLLVNRRVWSRAVVEPALLGFPFEAMIWVRVLPGRLDTFVKHVLAEPRVRQMSALAGEYDLAINVAVADQASLYELIDTAPWRQMVQSRQISVILEAMKRSGVRLPLGAHAT</sequence>
<evidence type="ECO:0000259" key="5">
    <source>
        <dbReference type="Pfam" id="PF13404"/>
    </source>
</evidence>